<dbReference type="Pfam" id="PF13511">
    <property type="entry name" value="DUF4124"/>
    <property type="match status" value="1"/>
</dbReference>
<dbReference type="InterPro" id="IPR025392">
    <property type="entry name" value="DUF4124"/>
</dbReference>
<keyword evidence="1" id="KW-0175">Coiled coil</keyword>
<gene>
    <name evidence="3" type="ORF">I5803_11625</name>
</gene>
<reference evidence="3" key="1">
    <citation type="submission" date="2020-11" db="EMBL/GenBank/DDBJ databases">
        <title>Bacterial whole genome sequence for Caenimonas sp. DR4.4.</title>
        <authorList>
            <person name="Le V."/>
            <person name="Ko S.-R."/>
            <person name="Ahn C.-Y."/>
            <person name="Oh H.-M."/>
        </authorList>
    </citation>
    <scope>NUCLEOTIDE SEQUENCE</scope>
    <source>
        <strain evidence="3">DR4.4</strain>
    </source>
</reference>
<proteinExistence type="predicted"/>
<feature type="coiled-coil region" evidence="1">
    <location>
        <begin position="52"/>
        <end position="79"/>
    </location>
</feature>
<dbReference type="AlphaFoldDB" id="A0A931H555"/>
<accession>A0A931H555</accession>
<evidence type="ECO:0000313" key="3">
    <source>
        <dbReference type="EMBL" id="MBG9388672.1"/>
    </source>
</evidence>
<sequence>MCAGAGAQGIYTCVDAKGRRLTADRPIAECTDREQRELTKDGMLKRKIGPTLTAEERAVEEEKNRLAIEEKNRQAEERKRERALLVRYPDKAAHDKERAIALAVIDETIKVANTNTEHLVTQRRKLDLDVEFFKGNPDKAPLTLRRQLEENETQLQAQKRFVANQEEEKKRINTRFDEELVKLRALWAQRVSPPSATAKK</sequence>
<dbReference type="Proteomes" id="UP000651050">
    <property type="component" value="Unassembled WGS sequence"/>
</dbReference>
<protein>
    <submittedName>
        <fullName evidence="3">DUF4124 domain-containing protein</fullName>
    </submittedName>
</protein>
<dbReference type="EMBL" id="JADWYS010000001">
    <property type="protein sequence ID" value="MBG9388672.1"/>
    <property type="molecule type" value="Genomic_DNA"/>
</dbReference>
<evidence type="ECO:0000256" key="1">
    <source>
        <dbReference type="SAM" id="Coils"/>
    </source>
</evidence>
<evidence type="ECO:0000313" key="4">
    <source>
        <dbReference type="Proteomes" id="UP000651050"/>
    </source>
</evidence>
<comment type="caution">
    <text evidence="3">The sequence shown here is derived from an EMBL/GenBank/DDBJ whole genome shotgun (WGS) entry which is preliminary data.</text>
</comment>
<evidence type="ECO:0000259" key="2">
    <source>
        <dbReference type="Pfam" id="PF13511"/>
    </source>
</evidence>
<name>A0A931H555_9BURK</name>
<keyword evidence="4" id="KW-1185">Reference proteome</keyword>
<feature type="domain" description="DUF4124" evidence="2">
    <location>
        <begin position="2"/>
        <end position="38"/>
    </location>
</feature>
<organism evidence="3 4">
    <name type="scientific">Caenimonas aquaedulcis</name>
    <dbReference type="NCBI Taxonomy" id="2793270"/>
    <lineage>
        <taxon>Bacteria</taxon>
        <taxon>Pseudomonadati</taxon>
        <taxon>Pseudomonadota</taxon>
        <taxon>Betaproteobacteria</taxon>
        <taxon>Burkholderiales</taxon>
        <taxon>Comamonadaceae</taxon>
        <taxon>Caenimonas</taxon>
    </lineage>
</organism>